<organism evidence="2 3">
    <name type="scientific">Posidoniimonas polymericola</name>
    <dbReference type="NCBI Taxonomy" id="2528002"/>
    <lineage>
        <taxon>Bacteria</taxon>
        <taxon>Pseudomonadati</taxon>
        <taxon>Planctomycetota</taxon>
        <taxon>Planctomycetia</taxon>
        <taxon>Pirellulales</taxon>
        <taxon>Lacipirellulaceae</taxon>
        <taxon>Posidoniimonas</taxon>
    </lineage>
</organism>
<reference evidence="2 3" key="1">
    <citation type="submission" date="2019-02" db="EMBL/GenBank/DDBJ databases">
        <title>Deep-cultivation of Planctomycetes and their phenomic and genomic characterization uncovers novel biology.</title>
        <authorList>
            <person name="Wiegand S."/>
            <person name="Jogler M."/>
            <person name="Boedeker C."/>
            <person name="Pinto D."/>
            <person name="Vollmers J."/>
            <person name="Rivas-Marin E."/>
            <person name="Kohn T."/>
            <person name="Peeters S.H."/>
            <person name="Heuer A."/>
            <person name="Rast P."/>
            <person name="Oberbeckmann S."/>
            <person name="Bunk B."/>
            <person name="Jeske O."/>
            <person name="Meyerdierks A."/>
            <person name="Storesund J.E."/>
            <person name="Kallscheuer N."/>
            <person name="Luecker S."/>
            <person name="Lage O.M."/>
            <person name="Pohl T."/>
            <person name="Merkel B.J."/>
            <person name="Hornburger P."/>
            <person name="Mueller R.-W."/>
            <person name="Bruemmer F."/>
            <person name="Labrenz M."/>
            <person name="Spormann A.M."/>
            <person name="Op Den Camp H."/>
            <person name="Overmann J."/>
            <person name="Amann R."/>
            <person name="Jetten M.S.M."/>
            <person name="Mascher T."/>
            <person name="Medema M.H."/>
            <person name="Devos D.P."/>
            <person name="Kaster A.-K."/>
            <person name="Ovreas L."/>
            <person name="Rohde M."/>
            <person name="Galperin M.Y."/>
            <person name="Jogler C."/>
        </authorList>
    </citation>
    <scope>NUCLEOTIDE SEQUENCE [LARGE SCALE GENOMIC DNA]</scope>
    <source>
        <strain evidence="2 3">Pla123a</strain>
    </source>
</reference>
<gene>
    <name evidence="2" type="ORF">Pla123a_48010</name>
</gene>
<proteinExistence type="predicted"/>
<evidence type="ECO:0000313" key="3">
    <source>
        <dbReference type="Proteomes" id="UP000318478"/>
    </source>
</evidence>
<name>A0A5C5XSM7_9BACT</name>
<evidence type="ECO:0000313" key="2">
    <source>
        <dbReference type="EMBL" id="TWT65890.1"/>
    </source>
</evidence>
<feature type="transmembrane region" description="Helical" evidence="1">
    <location>
        <begin position="63"/>
        <end position="87"/>
    </location>
</feature>
<dbReference type="RefSeq" id="WP_146591724.1">
    <property type="nucleotide sequence ID" value="NZ_SJPO01000018.1"/>
</dbReference>
<dbReference type="AlphaFoldDB" id="A0A5C5XSM7"/>
<sequence length="143" mass="15503">MPNPYQSPQADNRSAALPPPGLLCTRCGEQALTARQKAAVPPLSVAQCNACGGAVALTWRDTLFYGLTPFLAGYLIGSIPLAAWMLWLSKAGGLRLAPGWHEWQLQWRLTVNIAGVACQFVGLAGGFFWSHRAMVRRARLIAK</sequence>
<keyword evidence="3" id="KW-1185">Reference proteome</keyword>
<feature type="transmembrane region" description="Helical" evidence="1">
    <location>
        <begin position="107"/>
        <end position="129"/>
    </location>
</feature>
<dbReference type="Proteomes" id="UP000318478">
    <property type="component" value="Unassembled WGS sequence"/>
</dbReference>
<evidence type="ECO:0000256" key="1">
    <source>
        <dbReference type="SAM" id="Phobius"/>
    </source>
</evidence>
<keyword evidence="1" id="KW-0472">Membrane</keyword>
<protein>
    <submittedName>
        <fullName evidence="2">Uncharacterized protein</fullName>
    </submittedName>
</protein>
<comment type="caution">
    <text evidence="2">The sequence shown here is derived from an EMBL/GenBank/DDBJ whole genome shotgun (WGS) entry which is preliminary data.</text>
</comment>
<accession>A0A5C5XSM7</accession>
<keyword evidence="1" id="KW-1133">Transmembrane helix</keyword>
<dbReference type="EMBL" id="SJPO01000018">
    <property type="protein sequence ID" value="TWT65890.1"/>
    <property type="molecule type" value="Genomic_DNA"/>
</dbReference>
<keyword evidence="1" id="KW-0812">Transmembrane</keyword>